<feature type="repeat" description="PPR" evidence="3">
    <location>
        <begin position="360"/>
        <end position="394"/>
    </location>
</feature>
<dbReference type="PANTHER" id="PTHR47941">
    <property type="entry name" value="PENTATRICOPEPTIDE REPEAT-CONTAINING PROTEIN 3, MITOCHONDRIAL"/>
    <property type="match status" value="1"/>
</dbReference>
<evidence type="ECO:0000313" key="5">
    <source>
        <dbReference type="Proteomes" id="UP001141806"/>
    </source>
</evidence>
<sequence>MAMAARSLSGCSPAISLVSSITSVLQSLNHQNPGCSNLNLSPLAQFSQHLNADLVIEIIRAQNEPHTALLFFQWASDPKHNTSNYFHTQRCYSAMVDILLSHSMFSTALSLLQSTNNLRDFMVGKFIKAYGDRGDIRGAIHWLDRAKTIESGRCLYSYNAIMGVLVRANRIDLAQAIFNQILRPDVSTYTTMIRGYCKLGMIEDAKKVFDGMLCKPNLITYNTIIAGLCRKGRLENARKIVDLMIARKDSYCFPDTVTFTTLVDGYCKKGELELAKKCMDEMENWNCEPNVLTYNAFINGLCLMGKFDEAKRQMTKMRLNGLKDDVVTHTSLLKGLCVLGRFDDAAEHLEEMISLGLKPDVKSYGVVVNEYCKNGRTAEAMALLNEMKLRGINPSVSSFNALLRTLVDAGEHDRAILVLKQMPQKGCSPNFLSYYTVICSLCGVKGRMRDAEDLVVDMLRRGHGLDASIYSDMVKGYCEDGDLEMAMGMLYEMMEKGFRINLESFSVFVKELCAKGRLSDAENVFKEMVRRCTISDIACYRAKLNEHGCKLQAAIHGV</sequence>
<comment type="similarity">
    <text evidence="1">Belongs to the PPR family. P subfamily.</text>
</comment>
<evidence type="ECO:0000256" key="2">
    <source>
        <dbReference type="ARBA" id="ARBA00022737"/>
    </source>
</evidence>
<dbReference type="OrthoDB" id="185373at2759"/>
<feature type="repeat" description="PPR" evidence="3">
    <location>
        <begin position="325"/>
        <end position="359"/>
    </location>
</feature>
<dbReference type="Pfam" id="PF13041">
    <property type="entry name" value="PPR_2"/>
    <property type="match status" value="2"/>
</dbReference>
<keyword evidence="2" id="KW-0677">Repeat</keyword>
<feature type="repeat" description="PPR" evidence="3">
    <location>
        <begin position="255"/>
        <end position="289"/>
    </location>
</feature>
<feature type="repeat" description="PPR" evidence="3">
    <location>
        <begin position="290"/>
        <end position="324"/>
    </location>
</feature>
<dbReference type="SUPFAM" id="SSF81901">
    <property type="entry name" value="HCP-like"/>
    <property type="match status" value="1"/>
</dbReference>
<dbReference type="Pfam" id="PF12854">
    <property type="entry name" value="PPR_1"/>
    <property type="match status" value="2"/>
</dbReference>
<dbReference type="PROSITE" id="PS51375">
    <property type="entry name" value="PPR"/>
    <property type="match status" value="9"/>
</dbReference>
<dbReference type="InterPro" id="IPR002885">
    <property type="entry name" value="PPR_rpt"/>
</dbReference>
<comment type="caution">
    <text evidence="4">The sequence shown here is derived from an EMBL/GenBank/DDBJ whole genome shotgun (WGS) entry which is preliminary data.</text>
</comment>
<evidence type="ECO:0000313" key="4">
    <source>
        <dbReference type="EMBL" id="KAJ4957556.1"/>
    </source>
</evidence>
<name>A0A9Q0JZE7_9MAGN</name>
<dbReference type="EMBL" id="JAMYWD010000010">
    <property type="protein sequence ID" value="KAJ4957556.1"/>
    <property type="molecule type" value="Genomic_DNA"/>
</dbReference>
<gene>
    <name evidence="4" type="ORF">NE237_024667</name>
</gene>
<dbReference type="InterPro" id="IPR011990">
    <property type="entry name" value="TPR-like_helical_dom_sf"/>
</dbReference>
<feature type="repeat" description="PPR" evidence="3">
    <location>
        <begin position="217"/>
        <end position="247"/>
    </location>
</feature>
<evidence type="ECO:0008006" key="6">
    <source>
        <dbReference type="Google" id="ProtNLM"/>
    </source>
</evidence>
<evidence type="ECO:0000256" key="1">
    <source>
        <dbReference type="ARBA" id="ARBA00007626"/>
    </source>
</evidence>
<organism evidence="4 5">
    <name type="scientific">Protea cynaroides</name>
    <dbReference type="NCBI Taxonomy" id="273540"/>
    <lineage>
        <taxon>Eukaryota</taxon>
        <taxon>Viridiplantae</taxon>
        <taxon>Streptophyta</taxon>
        <taxon>Embryophyta</taxon>
        <taxon>Tracheophyta</taxon>
        <taxon>Spermatophyta</taxon>
        <taxon>Magnoliopsida</taxon>
        <taxon>Proteales</taxon>
        <taxon>Proteaceae</taxon>
        <taxon>Protea</taxon>
    </lineage>
</organism>
<dbReference type="Pfam" id="PF01535">
    <property type="entry name" value="PPR"/>
    <property type="match status" value="2"/>
</dbReference>
<proteinExistence type="inferred from homology"/>
<feature type="repeat" description="PPR" evidence="3">
    <location>
        <begin position="501"/>
        <end position="531"/>
    </location>
</feature>
<feature type="repeat" description="PPR" evidence="3">
    <location>
        <begin position="395"/>
        <end position="429"/>
    </location>
</feature>
<feature type="repeat" description="PPR" evidence="3">
    <location>
        <begin position="466"/>
        <end position="500"/>
    </location>
</feature>
<protein>
    <recommendedName>
        <fullName evidence="6">Pentatricopeptide repeat-containing protein</fullName>
    </recommendedName>
</protein>
<dbReference type="NCBIfam" id="TIGR00756">
    <property type="entry name" value="PPR"/>
    <property type="match status" value="8"/>
</dbReference>
<keyword evidence="5" id="KW-1185">Reference proteome</keyword>
<accession>A0A9Q0JZE7</accession>
<reference evidence="4" key="1">
    <citation type="journal article" date="2023" name="Plant J.">
        <title>The genome of the king protea, Protea cynaroides.</title>
        <authorList>
            <person name="Chang J."/>
            <person name="Duong T.A."/>
            <person name="Schoeman C."/>
            <person name="Ma X."/>
            <person name="Roodt D."/>
            <person name="Barker N."/>
            <person name="Li Z."/>
            <person name="Van de Peer Y."/>
            <person name="Mizrachi E."/>
        </authorList>
    </citation>
    <scope>NUCLEOTIDE SEQUENCE</scope>
    <source>
        <tissue evidence="4">Young leaves</tissue>
    </source>
</reference>
<feature type="repeat" description="PPR" evidence="3">
    <location>
        <begin position="185"/>
        <end position="215"/>
    </location>
</feature>
<dbReference type="Gene3D" id="1.25.40.10">
    <property type="entry name" value="Tetratricopeptide repeat domain"/>
    <property type="match status" value="5"/>
</dbReference>
<dbReference type="Proteomes" id="UP001141806">
    <property type="component" value="Unassembled WGS sequence"/>
</dbReference>
<dbReference type="Pfam" id="PF13812">
    <property type="entry name" value="PPR_3"/>
    <property type="match status" value="1"/>
</dbReference>
<dbReference type="AlphaFoldDB" id="A0A9Q0JZE7"/>
<evidence type="ECO:0000256" key="3">
    <source>
        <dbReference type="PROSITE-ProRule" id="PRU00708"/>
    </source>
</evidence>